<evidence type="ECO:0000256" key="2">
    <source>
        <dbReference type="ARBA" id="ARBA00009776"/>
    </source>
</evidence>
<dbReference type="GO" id="GO:0005634">
    <property type="term" value="C:nucleus"/>
    <property type="evidence" value="ECO:0007669"/>
    <property type="project" value="TreeGrafter"/>
</dbReference>
<dbReference type="NCBIfam" id="TIGR00041">
    <property type="entry name" value="DTMP_kinase"/>
    <property type="match status" value="1"/>
</dbReference>
<keyword evidence="11" id="KW-1185">Reference proteome</keyword>
<dbReference type="PROSITE" id="PS01331">
    <property type="entry name" value="THYMIDYLATE_KINASE"/>
    <property type="match status" value="1"/>
</dbReference>
<keyword evidence="5" id="KW-0545">Nucleotide biosynthesis</keyword>
<evidence type="ECO:0000256" key="8">
    <source>
        <dbReference type="ARBA" id="ARBA00022840"/>
    </source>
</evidence>
<reference evidence="10 11" key="1">
    <citation type="submission" date="2018-05" db="EMBL/GenBank/DDBJ databases">
        <title>Genome sequencing and assembly of the regulated plant pathogen Lachnellula willkommii and related sister species for the development of diagnostic species identification markers.</title>
        <authorList>
            <person name="Giroux E."/>
            <person name="Bilodeau G."/>
        </authorList>
    </citation>
    <scope>NUCLEOTIDE SEQUENCE [LARGE SCALE GENOMIC DNA]</scope>
    <source>
        <strain evidence="10 11">CBS 172.35</strain>
    </source>
</reference>
<evidence type="ECO:0000256" key="5">
    <source>
        <dbReference type="ARBA" id="ARBA00022727"/>
    </source>
</evidence>
<dbReference type="GO" id="GO:0004798">
    <property type="term" value="F:dTMP kinase activity"/>
    <property type="evidence" value="ECO:0007669"/>
    <property type="project" value="UniProtKB-EC"/>
</dbReference>
<evidence type="ECO:0000259" key="9">
    <source>
        <dbReference type="Pfam" id="PF02223"/>
    </source>
</evidence>
<evidence type="ECO:0000256" key="1">
    <source>
        <dbReference type="ARBA" id="ARBA00004992"/>
    </source>
</evidence>
<accession>A0A559LZM6</accession>
<feature type="non-terminal residue" evidence="10">
    <location>
        <position position="161"/>
    </location>
</feature>
<organism evidence="10 11">
    <name type="scientific">Lachnellula willkommii</name>
    <dbReference type="NCBI Taxonomy" id="215461"/>
    <lineage>
        <taxon>Eukaryota</taxon>
        <taxon>Fungi</taxon>
        <taxon>Dikarya</taxon>
        <taxon>Ascomycota</taxon>
        <taxon>Pezizomycotina</taxon>
        <taxon>Leotiomycetes</taxon>
        <taxon>Helotiales</taxon>
        <taxon>Lachnaceae</taxon>
        <taxon>Lachnellula</taxon>
    </lineage>
</organism>
<dbReference type="PANTHER" id="PTHR10344:SF1">
    <property type="entry name" value="THYMIDYLATE KINASE"/>
    <property type="match status" value="1"/>
</dbReference>
<dbReference type="InterPro" id="IPR018095">
    <property type="entry name" value="Thymidylate_kin_CS"/>
</dbReference>
<dbReference type="InterPro" id="IPR039430">
    <property type="entry name" value="Thymidylate_kin-like_dom"/>
</dbReference>
<evidence type="ECO:0000256" key="3">
    <source>
        <dbReference type="ARBA" id="ARBA00012980"/>
    </source>
</evidence>
<evidence type="ECO:0000256" key="6">
    <source>
        <dbReference type="ARBA" id="ARBA00022741"/>
    </source>
</evidence>
<dbReference type="GO" id="GO:0005829">
    <property type="term" value="C:cytosol"/>
    <property type="evidence" value="ECO:0007669"/>
    <property type="project" value="TreeGrafter"/>
</dbReference>
<feature type="domain" description="Thymidylate kinase-like" evidence="9">
    <location>
        <begin position="26"/>
        <end position="160"/>
    </location>
</feature>
<dbReference type="CDD" id="cd01672">
    <property type="entry name" value="TMPK"/>
    <property type="match status" value="1"/>
</dbReference>
<dbReference type="GO" id="GO:0005524">
    <property type="term" value="F:ATP binding"/>
    <property type="evidence" value="ECO:0007669"/>
    <property type="project" value="UniProtKB-KW"/>
</dbReference>
<dbReference type="PANTHER" id="PTHR10344">
    <property type="entry name" value="THYMIDYLATE KINASE"/>
    <property type="match status" value="1"/>
</dbReference>
<dbReference type="Proteomes" id="UP000315522">
    <property type="component" value="Unassembled WGS sequence"/>
</dbReference>
<protein>
    <recommendedName>
        <fullName evidence="3">dTMP kinase</fullName>
        <ecNumber evidence="3">2.7.4.9</ecNumber>
    </recommendedName>
</protein>
<evidence type="ECO:0000256" key="4">
    <source>
        <dbReference type="ARBA" id="ARBA00022679"/>
    </source>
</evidence>
<dbReference type="GO" id="GO:0006227">
    <property type="term" value="P:dUDP biosynthetic process"/>
    <property type="evidence" value="ECO:0007669"/>
    <property type="project" value="TreeGrafter"/>
</dbReference>
<name>A0A559LZM6_9HELO</name>
<dbReference type="AlphaFoldDB" id="A0A559LZM6"/>
<comment type="similarity">
    <text evidence="2">Belongs to the thymidylate kinase family.</text>
</comment>
<comment type="pathway">
    <text evidence="1">Pyrimidine metabolism; dTTP biosynthesis.</text>
</comment>
<keyword evidence="7 10" id="KW-0418">Kinase</keyword>
<dbReference type="GO" id="GO:0006233">
    <property type="term" value="P:dTDP biosynthetic process"/>
    <property type="evidence" value="ECO:0007669"/>
    <property type="project" value="InterPro"/>
</dbReference>
<keyword evidence="4" id="KW-0808">Transferase</keyword>
<evidence type="ECO:0000313" key="10">
    <source>
        <dbReference type="EMBL" id="TVY86163.1"/>
    </source>
</evidence>
<dbReference type="EC" id="2.7.4.9" evidence="3"/>
<dbReference type="InterPro" id="IPR027417">
    <property type="entry name" value="P-loop_NTPase"/>
</dbReference>
<keyword evidence="6" id="KW-0547">Nucleotide-binding</keyword>
<keyword evidence="8" id="KW-0067">ATP-binding</keyword>
<dbReference type="Pfam" id="PF02223">
    <property type="entry name" value="Thymidylate_kin"/>
    <property type="match status" value="1"/>
</dbReference>
<dbReference type="EMBL" id="QGML01004087">
    <property type="protein sequence ID" value="TVY86163.1"/>
    <property type="molecule type" value="Genomic_DNA"/>
</dbReference>
<evidence type="ECO:0000313" key="11">
    <source>
        <dbReference type="Proteomes" id="UP000315522"/>
    </source>
</evidence>
<dbReference type="Gene3D" id="3.40.50.300">
    <property type="entry name" value="P-loop containing nucleotide triphosphate hydrolases"/>
    <property type="match status" value="1"/>
</dbReference>
<sequence>MATSSEDPYPWQEPAKPVSRGAFIVVEGLDRAGKSTQVKKLCDRLYEEGHNVKAIGFPDRTSPIGKMISSYLKSQTEMDDHAIHLLFTTNRWEKVQWMKDQIAHGYTLICDRYYYSGIVYSAAKHLPSLSLAWARQPEVGLPRPDRVVFLDLDPEAAAKRG</sequence>
<dbReference type="SUPFAM" id="SSF52540">
    <property type="entry name" value="P-loop containing nucleoside triphosphate hydrolases"/>
    <property type="match status" value="1"/>
</dbReference>
<gene>
    <name evidence="10" type="primary">DTYMK</name>
    <name evidence="10" type="ORF">LAWI1_G007046</name>
</gene>
<proteinExistence type="inferred from homology"/>
<dbReference type="GO" id="GO:0004550">
    <property type="term" value="F:nucleoside diphosphate kinase activity"/>
    <property type="evidence" value="ECO:0007669"/>
    <property type="project" value="TreeGrafter"/>
</dbReference>
<evidence type="ECO:0000256" key="7">
    <source>
        <dbReference type="ARBA" id="ARBA00022777"/>
    </source>
</evidence>
<comment type="caution">
    <text evidence="10">The sequence shown here is derived from an EMBL/GenBank/DDBJ whole genome shotgun (WGS) entry which is preliminary data.</text>
</comment>
<dbReference type="GO" id="GO:0006235">
    <property type="term" value="P:dTTP biosynthetic process"/>
    <property type="evidence" value="ECO:0007669"/>
    <property type="project" value="TreeGrafter"/>
</dbReference>
<dbReference type="InterPro" id="IPR018094">
    <property type="entry name" value="Thymidylate_kinase"/>
</dbReference>